<feature type="compositionally biased region" description="Basic residues" evidence="3">
    <location>
        <begin position="70"/>
        <end position="86"/>
    </location>
</feature>
<dbReference type="InterPro" id="IPR035979">
    <property type="entry name" value="RBD_domain_sf"/>
</dbReference>
<evidence type="ECO:0000256" key="3">
    <source>
        <dbReference type="SAM" id="MobiDB-lite"/>
    </source>
</evidence>
<evidence type="ECO:0000313" key="6">
    <source>
        <dbReference type="Proteomes" id="UP000194236"/>
    </source>
</evidence>
<reference evidence="5 6" key="1">
    <citation type="submission" date="2017-03" db="EMBL/GenBank/DDBJ databases">
        <title>Genome Survey of Euroglyphus maynei.</title>
        <authorList>
            <person name="Arlian L.G."/>
            <person name="Morgan M.S."/>
            <person name="Rider S.D."/>
        </authorList>
    </citation>
    <scope>NUCLEOTIDE SEQUENCE [LARGE SCALE GENOMIC DNA]</scope>
    <source>
        <strain evidence="5">Arlian Lab</strain>
        <tissue evidence="5">Whole body</tissue>
    </source>
</reference>
<organism evidence="5 6">
    <name type="scientific">Euroglyphus maynei</name>
    <name type="common">Mayne's house dust mite</name>
    <dbReference type="NCBI Taxonomy" id="6958"/>
    <lineage>
        <taxon>Eukaryota</taxon>
        <taxon>Metazoa</taxon>
        <taxon>Ecdysozoa</taxon>
        <taxon>Arthropoda</taxon>
        <taxon>Chelicerata</taxon>
        <taxon>Arachnida</taxon>
        <taxon>Acari</taxon>
        <taxon>Acariformes</taxon>
        <taxon>Sarcoptiformes</taxon>
        <taxon>Astigmata</taxon>
        <taxon>Psoroptidia</taxon>
        <taxon>Analgoidea</taxon>
        <taxon>Pyroglyphidae</taxon>
        <taxon>Pyroglyphinae</taxon>
        <taxon>Euroglyphus</taxon>
    </lineage>
</organism>
<evidence type="ECO:0000256" key="2">
    <source>
        <dbReference type="PROSITE-ProRule" id="PRU00176"/>
    </source>
</evidence>
<keyword evidence="1 2" id="KW-0694">RNA-binding</keyword>
<dbReference type="EMBL" id="MUJZ01056836">
    <property type="protein sequence ID" value="OTF72309.1"/>
    <property type="molecule type" value="Genomic_DNA"/>
</dbReference>
<protein>
    <submittedName>
        <fullName evidence="5">Transformer-2 beta-like protein</fullName>
    </submittedName>
</protein>
<dbReference type="Gene3D" id="3.30.70.330">
    <property type="match status" value="1"/>
</dbReference>
<dbReference type="OrthoDB" id="439808at2759"/>
<keyword evidence="6" id="KW-1185">Reference proteome</keyword>
<accession>A0A1Y3AV14</accession>
<dbReference type="AlphaFoldDB" id="A0A1Y3AV14"/>
<dbReference type="InterPro" id="IPR050441">
    <property type="entry name" value="RBM"/>
</dbReference>
<evidence type="ECO:0000313" key="5">
    <source>
        <dbReference type="EMBL" id="OTF72309.1"/>
    </source>
</evidence>
<feature type="region of interest" description="Disordered" evidence="3">
    <location>
        <begin position="1"/>
        <end position="94"/>
    </location>
</feature>
<dbReference type="InterPro" id="IPR000504">
    <property type="entry name" value="RRM_dom"/>
</dbReference>
<dbReference type="PROSITE" id="PS50102">
    <property type="entry name" value="RRM"/>
    <property type="match status" value="1"/>
</dbReference>
<gene>
    <name evidence="5" type="ORF">BLA29_006631</name>
</gene>
<evidence type="ECO:0000259" key="4">
    <source>
        <dbReference type="PROSITE" id="PS50102"/>
    </source>
</evidence>
<feature type="domain" description="RRM" evidence="4">
    <location>
        <begin position="96"/>
        <end position="174"/>
    </location>
</feature>
<dbReference type="SUPFAM" id="SSF54928">
    <property type="entry name" value="RNA-binding domain, RBD"/>
    <property type="match status" value="1"/>
</dbReference>
<sequence length="191" mass="21706">MDNGCSPDVDENDQDSELERSANGHSPRPAGRSRSRSRDNARRYRKSRSRSGSRTKSRKYSRHSPDSSGRRSKRSRSPMSSRRRHVGNREDPPSGRCLGIFGLSIYTQERDLRDVFSKYGPIEDVQIVYDAQTGRSRGFAFVYFEKGVNAVEAKDRCNGMEIDGRKIRVDFSITQRAHTPTPGIYMGKPTQ</sequence>
<dbReference type="SMART" id="SM00360">
    <property type="entry name" value="RRM"/>
    <property type="match status" value="1"/>
</dbReference>
<comment type="caution">
    <text evidence="5">The sequence shown here is derived from an EMBL/GenBank/DDBJ whole genome shotgun (WGS) entry which is preliminary data.</text>
</comment>
<dbReference type="GO" id="GO:0003723">
    <property type="term" value="F:RNA binding"/>
    <property type="evidence" value="ECO:0007669"/>
    <property type="project" value="UniProtKB-UniRule"/>
</dbReference>
<dbReference type="PANTHER" id="PTHR48034">
    <property type="entry name" value="TRANSFORMER-2 SEX-DETERMINING PROTEIN-RELATED"/>
    <property type="match status" value="1"/>
</dbReference>
<dbReference type="InterPro" id="IPR012677">
    <property type="entry name" value="Nucleotide-bd_a/b_plait_sf"/>
</dbReference>
<name>A0A1Y3AV14_EURMA</name>
<proteinExistence type="predicted"/>
<feature type="compositionally biased region" description="Basic residues" evidence="3">
    <location>
        <begin position="43"/>
        <end position="62"/>
    </location>
</feature>
<evidence type="ECO:0000256" key="1">
    <source>
        <dbReference type="ARBA" id="ARBA00022884"/>
    </source>
</evidence>
<dbReference type="Proteomes" id="UP000194236">
    <property type="component" value="Unassembled WGS sequence"/>
</dbReference>
<dbReference type="Pfam" id="PF00076">
    <property type="entry name" value="RRM_1"/>
    <property type="match status" value="1"/>
</dbReference>
<dbReference type="CDD" id="cd12363">
    <property type="entry name" value="RRM_TRA2"/>
    <property type="match status" value="1"/>
</dbReference>